<dbReference type="Proteomes" id="UP000553209">
    <property type="component" value="Unassembled WGS sequence"/>
</dbReference>
<reference evidence="10 11" key="1">
    <citation type="submission" date="2020-04" db="EMBL/GenBank/DDBJ databases">
        <title>MicrobeNet Type strains.</title>
        <authorList>
            <person name="Nicholson A.C."/>
        </authorList>
    </citation>
    <scope>NUCLEOTIDE SEQUENCE [LARGE SCALE GENOMIC DNA]</scope>
    <source>
        <strain evidence="10 11">ATCC 23612</strain>
    </source>
</reference>
<dbReference type="GO" id="GO:0004674">
    <property type="term" value="F:protein serine/threonine kinase activity"/>
    <property type="evidence" value="ECO:0007669"/>
    <property type="project" value="TreeGrafter"/>
</dbReference>
<comment type="similarity">
    <text evidence="3">Belongs to the protein kinase superfamily. NEK Ser/Thr protein kinase family. NIMA subfamily.</text>
</comment>
<evidence type="ECO:0000256" key="7">
    <source>
        <dbReference type="ARBA" id="ARBA00022840"/>
    </source>
</evidence>
<keyword evidence="5" id="KW-0547">Nucleotide-binding</keyword>
<keyword evidence="6 10" id="KW-0418">Kinase</keyword>
<dbReference type="NCBIfam" id="NF033442">
    <property type="entry name" value="BREX_PglW"/>
    <property type="match status" value="1"/>
</dbReference>
<evidence type="ECO:0000313" key="10">
    <source>
        <dbReference type="EMBL" id="NKZ00097.1"/>
    </source>
</evidence>
<name>A0A7X6MEK6_9ACTN</name>
<comment type="caution">
    <text evidence="10">The sequence shown here is derived from an EMBL/GenBank/DDBJ whole genome shotgun (WGS) entry which is preliminary data.</text>
</comment>
<evidence type="ECO:0000256" key="5">
    <source>
        <dbReference type="ARBA" id="ARBA00022741"/>
    </source>
</evidence>
<dbReference type="InterPro" id="IPR011009">
    <property type="entry name" value="Kinase-like_dom_sf"/>
</dbReference>
<dbReference type="Pfam" id="PF07714">
    <property type="entry name" value="PK_Tyr_Ser-Thr"/>
    <property type="match status" value="1"/>
</dbReference>
<feature type="domain" description="Protein kinase" evidence="9">
    <location>
        <begin position="205"/>
        <end position="502"/>
    </location>
</feature>
<organism evidence="10 11">
    <name type="scientific">Nocardiopsis alborubida</name>
    <dbReference type="NCBI Taxonomy" id="146802"/>
    <lineage>
        <taxon>Bacteria</taxon>
        <taxon>Bacillati</taxon>
        <taxon>Actinomycetota</taxon>
        <taxon>Actinomycetes</taxon>
        <taxon>Streptosporangiales</taxon>
        <taxon>Nocardiopsidaceae</taxon>
        <taxon>Nocardiopsis</taxon>
    </lineage>
</organism>
<dbReference type="Gene3D" id="1.10.510.10">
    <property type="entry name" value="Transferase(Phosphotransferase) domain 1"/>
    <property type="match status" value="2"/>
</dbReference>
<evidence type="ECO:0000259" key="9">
    <source>
        <dbReference type="PROSITE" id="PS50011"/>
    </source>
</evidence>
<dbReference type="PANTHER" id="PTHR43289:SF34">
    <property type="entry name" value="SERINE_THREONINE-PROTEIN KINASE YBDM-RELATED"/>
    <property type="match status" value="1"/>
</dbReference>
<proteinExistence type="inferred from homology"/>
<dbReference type="GO" id="GO:0000922">
    <property type="term" value="C:spindle pole"/>
    <property type="evidence" value="ECO:0007669"/>
    <property type="project" value="UniProtKB-SubCell"/>
</dbReference>
<dbReference type="SUPFAM" id="SSF56112">
    <property type="entry name" value="Protein kinase-like (PK-like)"/>
    <property type="match status" value="2"/>
</dbReference>
<keyword evidence="11" id="KW-1185">Reference proteome</keyword>
<evidence type="ECO:0000256" key="8">
    <source>
        <dbReference type="ARBA" id="ARBA00023212"/>
    </source>
</evidence>
<keyword evidence="7" id="KW-0067">ATP-binding</keyword>
<dbReference type="Pfam" id="PF08378">
    <property type="entry name" value="NERD"/>
    <property type="match status" value="1"/>
</dbReference>
<protein>
    <submittedName>
        <fullName evidence="10">BREX system serine/threonine kinase PglW</fullName>
    </submittedName>
</protein>
<evidence type="ECO:0000256" key="6">
    <source>
        <dbReference type="ARBA" id="ARBA00022777"/>
    </source>
</evidence>
<gene>
    <name evidence="10" type="primary">pglW</name>
    <name evidence="10" type="ORF">HGB44_20845</name>
</gene>
<dbReference type="EMBL" id="JAAXPG010000020">
    <property type="protein sequence ID" value="NKZ00097.1"/>
    <property type="molecule type" value="Genomic_DNA"/>
</dbReference>
<keyword evidence="8" id="KW-0963">Cytoplasm</keyword>
<dbReference type="RefSeq" id="WP_061080237.1">
    <property type="nucleotide sequence ID" value="NZ_JAAXPG010000020.1"/>
</dbReference>
<dbReference type="SMART" id="SM00220">
    <property type="entry name" value="S_TKc"/>
    <property type="match status" value="1"/>
</dbReference>
<evidence type="ECO:0000256" key="2">
    <source>
        <dbReference type="ARBA" id="ARBA00004647"/>
    </source>
</evidence>
<evidence type="ECO:0000256" key="4">
    <source>
        <dbReference type="ARBA" id="ARBA00022679"/>
    </source>
</evidence>
<keyword evidence="4" id="KW-0808">Transferase</keyword>
<dbReference type="InterPro" id="IPR000719">
    <property type="entry name" value="Prot_kinase_dom"/>
</dbReference>
<evidence type="ECO:0000256" key="1">
    <source>
        <dbReference type="ARBA" id="ARBA00004300"/>
    </source>
</evidence>
<comment type="subcellular location">
    <subcellularLocation>
        <location evidence="1">Cytoplasm</location>
        <location evidence="1">Cytoskeleton</location>
        <location evidence="1">Microtubule organizing center</location>
        <location evidence="1">Centrosome</location>
    </subcellularLocation>
    <subcellularLocation>
        <location evidence="2">Cytoplasm</location>
        <location evidence="2">Cytoskeleton</location>
        <location evidence="2">Spindle pole</location>
    </subcellularLocation>
</comment>
<dbReference type="InterPro" id="IPR001245">
    <property type="entry name" value="Ser-Thr/Tyr_kinase_cat_dom"/>
</dbReference>
<dbReference type="PROSITE" id="PS50011">
    <property type="entry name" value="PROTEIN_KINASE_DOM"/>
    <property type="match status" value="2"/>
</dbReference>
<accession>A0A7X6MEK6</accession>
<dbReference type="GO" id="GO:0005524">
    <property type="term" value="F:ATP binding"/>
    <property type="evidence" value="ECO:0007669"/>
    <property type="project" value="UniProtKB-KW"/>
</dbReference>
<dbReference type="InterPro" id="IPR049832">
    <property type="entry name" value="BREX_PglW"/>
</dbReference>
<evidence type="ECO:0000313" key="11">
    <source>
        <dbReference type="Proteomes" id="UP000553209"/>
    </source>
</evidence>
<dbReference type="InterPro" id="IPR011528">
    <property type="entry name" value="NERD"/>
</dbReference>
<keyword evidence="8" id="KW-0206">Cytoskeleton</keyword>
<dbReference type="PANTHER" id="PTHR43289">
    <property type="entry name" value="MITOGEN-ACTIVATED PROTEIN KINASE KINASE KINASE 20-RELATED"/>
    <property type="match status" value="1"/>
</dbReference>
<sequence length="1422" mass="157509">MANRWWGKPSEFRWEQSALDHIREYFPDREPYRAWQGMSFTARNNRVRECDLFAVTPTGAFLVEIKSHPGRATNRGSEWTFTNGHRRTITNPLHLTEQKAKELKDRLQWAARKLGLPDNVRIPFIKAAVFLSADDLRCDFDEVQLAEVYGREGLEKQTGLDGIWSGLLGRPHTTVSPGFLKNVSLLMETIGVQSLDRALKLGEYTLEKRSFDSGPTWTDYRARHQQLGSSSRVRLYHYGESPSEDDRRSVERAAKREYMSLEGISHEGIVKAEYFGVVDQIGPGIAFRHHSSWKRLDHFMAEHGDDLEIDTRMEMVRQLAEAVNHAHRNRLFHRALAARSVWVELDGSFPRLYIADWQVASRESLRLRSGGHTRHTSDGGAATEHLEAALGERALAAHVEAAAQAYLAPEFPDYGGRAAPQDIFGLGALTYLVFTGQPPGRNRREMSRQIQEHGCLTPAAVSDDIVPQLDTLVREATRRSPGDRLSTVQAFLRMLDQVEEYLTQPEVKTDPLTARPGDETEQGWRVREVLGRGATARALLMSGPKGVEVVHKVALNSGSAAAALRGEAQTLRIVGSGPRIVALASAGADQETGVREIGERTVLPLQHAGESTLADYLSRQGALGTGELLRFGQHLFDAVEHLESKKVFHRDIKPANLGVQEPPKQGRTLMLFDFSLSRTPCENTAAGTRGYLDPFLGPDRPYDESAERYALAVTLHEMATGELPVWDDDGVGPEFLADDVELPRLSEDAFPEQNRSLLLSFFHRALHRRVERRFATLQDMRSAWEAALYAASPVAEAVVESEETRRRNAESADLNTPLHLAGLTPLALDTATRVLKCETVGDLLTKPVRELHRLRGVSLPTRNELVKAVTDWRKRLDVAEYAVATRSKLPRGADGDEKRKATLDQVIRQFIPTSTEANGQWVRAVRELLGIPEKAAARTGWWPTHRRVAERVGLPQELVDRDLQHAVTYWSKSASLLSSVRDDVVEILARNGRVREVGQIAAELLTLRGTSLEGDARAAYAMAALRVAVECEERRTDQRFVVRRYDRRVLVAQVIDDDPSVPVEGELFDYAEALAHRADELVRVRPGEPLPTPATVRQALRAVTPPEGMEPLSDTDLVQLAAVASGRAEVTPRLELYPVDLDLERALQLTQAVGYLGAPGITPQQVRDRVRARFPALEAPGDGQLWNLLADKYPKLRRREHQGTTYWYLEPELTTYQPSTHTGPHHAPGQLDAASARAWQQLEASVGSGGFRALKTWMPDTERSAEALARTPGVVPFDVSAEFVAVVDEVLGEIGGGLDWDVLAEADNSRPAAFERMLSDVFERLGHRVRSAGPAGPGEDAVVLLYRATPLARYAPGRALLGALVQEAREAGTSPYGLWLLCPMRGPQGPATLDGHPAGIISDVEQVLLPKGFAAPEAAPVG</sequence>
<feature type="domain" description="Protein kinase" evidence="9">
    <location>
        <begin position="524"/>
        <end position="785"/>
    </location>
</feature>
<dbReference type="Pfam" id="PF00069">
    <property type="entry name" value="Pkinase"/>
    <property type="match status" value="1"/>
</dbReference>
<evidence type="ECO:0000256" key="3">
    <source>
        <dbReference type="ARBA" id="ARBA00010886"/>
    </source>
</evidence>
<dbReference type="GO" id="GO:0005813">
    <property type="term" value="C:centrosome"/>
    <property type="evidence" value="ECO:0007669"/>
    <property type="project" value="UniProtKB-SubCell"/>
</dbReference>